<dbReference type="PANTHER" id="PTHR43308">
    <property type="entry name" value="OUTER MEMBRANE PROTEIN ALPHA-RELATED"/>
    <property type="match status" value="1"/>
</dbReference>
<feature type="compositionally biased region" description="Low complexity" evidence="1">
    <location>
        <begin position="238"/>
        <end position="251"/>
    </location>
</feature>
<reference evidence="5" key="1">
    <citation type="journal article" date="2019" name="Int. J. Syst. Evol. Microbiol.">
        <title>The Global Catalogue of Microorganisms (GCM) 10K type strain sequencing project: providing services to taxonomists for standard genome sequencing and annotation.</title>
        <authorList>
            <consortium name="The Broad Institute Genomics Platform"/>
            <consortium name="The Broad Institute Genome Sequencing Center for Infectious Disease"/>
            <person name="Wu L."/>
            <person name="Ma J."/>
        </authorList>
    </citation>
    <scope>NUCLEOTIDE SEQUENCE [LARGE SCALE GENOMIC DNA]</scope>
    <source>
        <strain evidence="5">CCUG 63563</strain>
    </source>
</reference>
<proteinExistence type="predicted"/>
<accession>A0ABW3GUC0</accession>
<protein>
    <submittedName>
        <fullName evidence="4">S-layer homology domain-containing protein</fullName>
    </submittedName>
</protein>
<feature type="domain" description="SLH" evidence="3">
    <location>
        <begin position="149"/>
        <end position="206"/>
    </location>
</feature>
<keyword evidence="2" id="KW-0732">Signal</keyword>
<name>A0ABW3GUC0_9BACL</name>
<gene>
    <name evidence="4" type="ORF">ACFQ0V_03445</name>
</gene>
<evidence type="ECO:0000313" key="5">
    <source>
        <dbReference type="Proteomes" id="UP001596976"/>
    </source>
</evidence>
<feature type="signal peptide" evidence="2">
    <location>
        <begin position="1"/>
        <end position="23"/>
    </location>
</feature>
<dbReference type="Pfam" id="PF00395">
    <property type="entry name" value="SLH"/>
    <property type="match status" value="3"/>
</dbReference>
<feature type="region of interest" description="Disordered" evidence="1">
    <location>
        <begin position="214"/>
        <end position="258"/>
    </location>
</feature>
<keyword evidence="5" id="KW-1185">Reference proteome</keyword>
<evidence type="ECO:0000259" key="3">
    <source>
        <dbReference type="PROSITE" id="PS51272"/>
    </source>
</evidence>
<evidence type="ECO:0000256" key="1">
    <source>
        <dbReference type="SAM" id="MobiDB-lite"/>
    </source>
</evidence>
<feature type="domain" description="SLH" evidence="3">
    <location>
        <begin position="25"/>
        <end position="88"/>
    </location>
</feature>
<dbReference type="InterPro" id="IPR051465">
    <property type="entry name" value="Cell_Envelope_Struct_Comp"/>
</dbReference>
<dbReference type="Proteomes" id="UP001596976">
    <property type="component" value="Unassembled WGS sequence"/>
</dbReference>
<organism evidence="4 5">
    <name type="scientific">Savagea faecisuis</name>
    <dbReference type="NCBI Taxonomy" id="1274803"/>
    <lineage>
        <taxon>Bacteria</taxon>
        <taxon>Bacillati</taxon>
        <taxon>Bacillota</taxon>
        <taxon>Bacilli</taxon>
        <taxon>Bacillales</taxon>
        <taxon>Caryophanaceae</taxon>
        <taxon>Savagea</taxon>
    </lineage>
</organism>
<sequence>MFKRSVMTVFILSIVTITAIASAAGKAVFTDVPTNNELGHAVEQLVEQKIISGYPDNTYRPSQQVTRGQVASLIDRALKLELKHEKKTFKDVNGKSSHAASISRVQQAGIMDGYADGTFKPNDALTRAQMAKVLAIAFDLPKAKTYGFKDVSKDHWAAPHIDSMAAVEITLGSKGNYMPNQAVTRGHYAQFMYRAILWNQDEENSIVKDGVIVQPKPDFKPESESKPQPKPEQKPEQKPNGNVVGQNGVTNENKHSPFVPVKKNEYGQILADGKTYNYGVNLQRPLPNEDPNGSVVHWFNNPMGNKLIINGVEQERSNKLYARHFNLEEIIPLLGGTYKALSPYEGTIEYKGKTYHLDLKNETLNNQKITVTNIFYVSPEVFKMMGIDYYQEIIGYEIAIYMIGGKKLVSQINTDSWKDYANFELKPNGYYAPKSYKALDLKVAKQTNPKKFNQNGLFEQYDGKSEAFLADSKIQDEKDYVTLGVKYYSEPLKAIHDINSFVAIVPNVDIDERGKMLKTVYELIEKDSKTTKNHQFIKKETYNNYDVYYTVSKGSNFKHLILSFVEKGKNVTVIEY</sequence>
<feature type="domain" description="SLH" evidence="3">
    <location>
        <begin position="89"/>
        <end position="148"/>
    </location>
</feature>
<comment type="caution">
    <text evidence="4">The sequence shown here is derived from an EMBL/GenBank/DDBJ whole genome shotgun (WGS) entry which is preliminary data.</text>
</comment>
<evidence type="ECO:0000313" key="4">
    <source>
        <dbReference type="EMBL" id="MFD0942823.1"/>
    </source>
</evidence>
<evidence type="ECO:0000256" key="2">
    <source>
        <dbReference type="SAM" id="SignalP"/>
    </source>
</evidence>
<dbReference type="PANTHER" id="PTHR43308:SF5">
    <property type="entry name" value="S-LAYER PROTEIN _ PEPTIDOGLYCAN ENDO-BETA-N-ACETYLGLUCOSAMINIDASE"/>
    <property type="match status" value="1"/>
</dbReference>
<feature type="compositionally biased region" description="Basic and acidic residues" evidence="1">
    <location>
        <begin position="217"/>
        <end position="237"/>
    </location>
</feature>
<dbReference type="InterPro" id="IPR001119">
    <property type="entry name" value="SLH_dom"/>
</dbReference>
<dbReference type="EMBL" id="JBHTJF010000014">
    <property type="protein sequence ID" value="MFD0942823.1"/>
    <property type="molecule type" value="Genomic_DNA"/>
</dbReference>
<dbReference type="RefSeq" id="WP_381009712.1">
    <property type="nucleotide sequence ID" value="NZ_JBHTJF010000014.1"/>
</dbReference>
<feature type="chain" id="PRO_5045418608" evidence="2">
    <location>
        <begin position="24"/>
        <end position="576"/>
    </location>
</feature>
<dbReference type="PROSITE" id="PS51272">
    <property type="entry name" value="SLH"/>
    <property type="match status" value="3"/>
</dbReference>